<organism evidence="1 2">
    <name type="scientific">Leptospira alstonii serovar Sichuan str. 79601</name>
    <dbReference type="NCBI Taxonomy" id="1218565"/>
    <lineage>
        <taxon>Bacteria</taxon>
        <taxon>Pseudomonadati</taxon>
        <taxon>Spirochaetota</taxon>
        <taxon>Spirochaetia</taxon>
        <taxon>Leptospirales</taxon>
        <taxon>Leptospiraceae</taxon>
        <taxon>Leptospira</taxon>
    </lineage>
</organism>
<evidence type="ECO:0000313" key="1">
    <source>
        <dbReference type="EMBL" id="EMJ92320.1"/>
    </source>
</evidence>
<dbReference type="RefSeq" id="WP_017810310.1">
    <property type="nucleotide sequence ID" value="NZ_ANIK01000089.1"/>
</dbReference>
<reference evidence="1 2" key="1">
    <citation type="submission" date="2013-01" db="EMBL/GenBank/DDBJ databases">
        <authorList>
            <person name="Harkins D.M."/>
            <person name="Durkin A.S."/>
            <person name="Brinkac L.M."/>
            <person name="Haft D.H."/>
            <person name="Selengut J.D."/>
            <person name="Sanka R."/>
            <person name="DePew J."/>
            <person name="Purushe J."/>
            <person name="Galloway R.L."/>
            <person name="Vinetz J.M."/>
            <person name="Sutton G.G."/>
            <person name="Nierman W.C."/>
            <person name="Fouts D.E."/>
        </authorList>
    </citation>
    <scope>NUCLEOTIDE SEQUENCE [LARGE SCALE GENOMIC DNA]</scope>
    <source>
        <strain evidence="1 2">79601</strain>
    </source>
</reference>
<proteinExistence type="predicted"/>
<sequence length="58" mass="6599">MKKLERAEEVLQLPVATGEALKKLNLAGIWKDREIGDSTAYSQALRKKLASRMLIDWN</sequence>
<dbReference type="AlphaFoldDB" id="M6D157"/>
<dbReference type="Proteomes" id="UP000011988">
    <property type="component" value="Unassembled WGS sequence"/>
</dbReference>
<accession>M6D157</accession>
<gene>
    <name evidence="1" type="ORF">LEP1GSC194_0236</name>
</gene>
<name>M6D157_9LEPT</name>
<comment type="caution">
    <text evidence="1">The sequence shown here is derived from an EMBL/GenBank/DDBJ whole genome shotgun (WGS) entry which is preliminary data.</text>
</comment>
<dbReference type="PATRIC" id="fig|1218565.3.peg.3643"/>
<dbReference type="EMBL" id="ANIK01000089">
    <property type="protein sequence ID" value="EMJ92320.1"/>
    <property type="molecule type" value="Genomic_DNA"/>
</dbReference>
<evidence type="ECO:0000313" key="2">
    <source>
        <dbReference type="Proteomes" id="UP000011988"/>
    </source>
</evidence>
<protein>
    <submittedName>
        <fullName evidence="1">Uncharacterized protein</fullName>
    </submittedName>
</protein>